<keyword evidence="3" id="KW-1185">Reference proteome</keyword>
<feature type="compositionally biased region" description="Low complexity" evidence="1">
    <location>
        <begin position="495"/>
        <end position="514"/>
    </location>
</feature>
<name>A0A6A6ULZ0_9PEZI</name>
<feature type="region of interest" description="Disordered" evidence="1">
    <location>
        <begin position="198"/>
        <end position="227"/>
    </location>
</feature>
<gene>
    <name evidence="2" type="ORF">BT63DRAFT_411786</name>
</gene>
<evidence type="ECO:0008006" key="4">
    <source>
        <dbReference type="Google" id="ProtNLM"/>
    </source>
</evidence>
<feature type="compositionally biased region" description="Polar residues" evidence="1">
    <location>
        <begin position="265"/>
        <end position="281"/>
    </location>
</feature>
<reference evidence="2" key="1">
    <citation type="journal article" date="2020" name="Stud. Mycol.">
        <title>101 Dothideomycetes genomes: a test case for predicting lifestyles and emergence of pathogens.</title>
        <authorList>
            <person name="Haridas S."/>
            <person name="Albert R."/>
            <person name="Binder M."/>
            <person name="Bloem J."/>
            <person name="Labutti K."/>
            <person name="Salamov A."/>
            <person name="Andreopoulos B."/>
            <person name="Baker S."/>
            <person name="Barry K."/>
            <person name="Bills G."/>
            <person name="Bluhm B."/>
            <person name="Cannon C."/>
            <person name="Castanera R."/>
            <person name="Culley D."/>
            <person name="Daum C."/>
            <person name="Ezra D."/>
            <person name="Gonzalez J."/>
            <person name="Henrissat B."/>
            <person name="Kuo A."/>
            <person name="Liang C."/>
            <person name="Lipzen A."/>
            <person name="Lutzoni F."/>
            <person name="Magnuson J."/>
            <person name="Mondo S."/>
            <person name="Nolan M."/>
            <person name="Ohm R."/>
            <person name="Pangilinan J."/>
            <person name="Park H.-J."/>
            <person name="Ramirez L."/>
            <person name="Alfaro M."/>
            <person name="Sun H."/>
            <person name="Tritt A."/>
            <person name="Yoshinaga Y."/>
            <person name="Zwiers L.-H."/>
            <person name="Turgeon B."/>
            <person name="Goodwin S."/>
            <person name="Spatafora J."/>
            <person name="Crous P."/>
            <person name="Grigoriev I."/>
        </authorList>
    </citation>
    <scope>NUCLEOTIDE SEQUENCE</scope>
    <source>
        <strain evidence="2">CBS 115976</strain>
    </source>
</reference>
<evidence type="ECO:0000313" key="2">
    <source>
        <dbReference type="EMBL" id="KAF2672521.1"/>
    </source>
</evidence>
<dbReference type="AlphaFoldDB" id="A0A6A6ULZ0"/>
<dbReference type="EMBL" id="MU004232">
    <property type="protein sequence ID" value="KAF2672521.1"/>
    <property type="molecule type" value="Genomic_DNA"/>
</dbReference>
<evidence type="ECO:0000256" key="1">
    <source>
        <dbReference type="SAM" id="MobiDB-lite"/>
    </source>
</evidence>
<feature type="region of interest" description="Disordered" evidence="1">
    <location>
        <begin position="574"/>
        <end position="595"/>
    </location>
</feature>
<proteinExistence type="predicted"/>
<feature type="region of interest" description="Disordered" evidence="1">
    <location>
        <begin position="259"/>
        <end position="417"/>
    </location>
</feature>
<feature type="compositionally biased region" description="Polar residues" evidence="1">
    <location>
        <begin position="471"/>
        <end position="494"/>
    </location>
</feature>
<dbReference type="Proteomes" id="UP000799302">
    <property type="component" value="Unassembled WGS sequence"/>
</dbReference>
<feature type="compositionally biased region" description="Low complexity" evidence="1">
    <location>
        <begin position="157"/>
        <end position="167"/>
    </location>
</feature>
<dbReference type="PANTHER" id="PTHR35140">
    <property type="entry name" value="MITOTIC CHECK POINT PROTEIN BFA1"/>
    <property type="match status" value="1"/>
</dbReference>
<dbReference type="GO" id="GO:0031578">
    <property type="term" value="P:mitotic spindle orientation checkpoint signaling"/>
    <property type="evidence" value="ECO:0007669"/>
    <property type="project" value="TreeGrafter"/>
</dbReference>
<dbReference type="GO" id="GO:0044732">
    <property type="term" value="C:mitotic spindle pole body"/>
    <property type="evidence" value="ECO:0007669"/>
    <property type="project" value="TreeGrafter"/>
</dbReference>
<protein>
    <recommendedName>
        <fullName evidence="4">Cytokinesis regulator</fullName>
    </recommendedName>
</protein>
<feature type="region of interest" description="Disordered" evidence="1">
    <location>
        <begin position="632"/>
        <end position="683"/>
    </location>
</feature>
<accession>A0A6A6ULZ0</accession>
<feature type="region of interest" description="Disordered" evidence="1">
    <location>
        <begin position="431"/>
        <end position="560"/>
    </location>
</feature>
<dbReference type="InterPro" id="IPR034586">
    <property type="entry name" value="Bfa1/Byr4"/>
</dbReference>
<dbReference type="OrthoDB" id="19159at2759"/>
<organism evidence="2 3">
    <name type="scientific">Microthyrium microscopicum</name>
    <dbReference type="NCBI Taxonomy" id="703497"/>
    <lineage>
        <taxon>Eukaryota</taxon>
        <taxon>Fungi</taxon>
        <taxon>Dikarya</taxon>
        <taxon>Ascomycota</taxon>
        <taxon>Pezizomycotina</taxon>
        <taxon>Dothideomycetes</taxon>
        <taxon>Dothideomycetes incertae sedis</taxon>
        <taxon>Microthyriales</taxon>
        <taxon>Microthyriaceae</taxon>
        <taxon>Microthyrium</taxon>
    </lineage>
</organism>
<evidence type="ECO:0000313" key="3">
    <source>
        <dbReference type="Proteomes" id="UP000799302"/>
    </source>
</evidence>
<dbReference type="GO" id="GO:1990334">
    <property type="term" value="C:Bfa1-Bub2 complex"/>
    <property type="evidence" value="ECO:0007669"/>
    <property type="project" value="InterPro"/>
</dbReference>
<feature type="compositionally biased region" description="Polar residues" evidence="1">
    <location>
        <begin position="632"/>
        <end position="641"/>
    </location>
</feature>
<feature type="compositionally biased region" description="Polar residues" evidence="1">
    <location>
        <begin position="307"/>
        <end position="334"/>
    </location>
</feature>
<dbReference type="PANTHER" id="PTHR35140:SF1">
    <property type="entry name" value="MITOTIC CHECK POINT PROTEIN BFA1"/>
    <property type="match status" value="1"/>
</dbReference>
<dbReference type="GO" id="GO:0005096">
    <property type="term" value="F:GTPase activator activity"/>
    <property type="evidence" value="ECO:0007669"/>
    <property type="project" value="InterPro"/>
</dbReference>
<feature type="compositionally biased region" description="Basic and acidic residues" evidence="1">
    <location>
        <begin position="383"/>
        <end position="392"/>
    </location>
</feature>
<sequence length="831" mass="91660">MENWDDDLDFQGDMFANSSAHTNVSSRVSVRSESIAGEDDWQVNLATDDTTNNAISAANKVGFNIPQNVPSSALLGGTIKRLGKKKSRPNVADDWGDDFDIPMGGTEGLKLRPKMSTESALAPNTPATTEMEDFDSEWAEGSLGIRNAGSRRDNRGRSSSVSALSGSCITMESEEDDFGGLELPTEPIDFNSRLKKRQASEYDPPTSVPQHPGQPTASHVKRDSVNRLSHQNEEDDMMAGLDFGENELIDPKRRKINRNVKIAQTKPSSSPAIRSGTTLTFTDKPGSSKIPRPATLTKNHKLDPVPESSNSPAAPQRNVSRFNRLPPTTTSAQLLRSKRSAPVLGSRNTPTASRPPVPFLPAGTTASHSHHVSNKSANFHFRQPSDSHDRPHSPTTRPYSRISGAQNPADSTPSRTGFRKDATAASLLRQAANQRTLNVPKRRAFGDGSELDRFDDLPTSATKESKFVKEPSNNRVQPKTLRNTTSRRNLITHDNSSTPVPPSNSSATSTVPTTPLAPPTPRSYFPRDNTPRFARDTAASRNAREQRLGGPANRPRFGGPLETVTNVINWKAQVAARSPQTSPSTLRHRKKGEARQPVLIKNMGPASTKNEKGMVYNPDLQRWEGNEHALTTFENPSTSTLPLHPTHKDNHSRHHHTSSIPSMLPLAPRDQNIPRHGSPPRPALISQISQVRGVVVERGMVFDPQRMTWLKIDSRTLANDPLRINTGLGTPSISVEEEDDPFATIEDLVDEKTAKITPGAGGINSAASDKENVDWVVGEEFDLGPAFVRRQRAEEAEWRRRVERWSIPRDNLGDEWRWEIRRVAEQYEALR</sequence>
<feature type="compositionally biased region" description="Polar residues" evidence="1">
    <location>
        <begin position="393"/>
        <end position="415"/>
    </location>
</feature>
<feature type="region of interest" description="Disordered" evidence="1">
    <location>
        <begin position="114"/>
        <end position="168"/>
    </location>
</feature>